<evidence type="ECO:0000256" key="1">
    <source>
        <dbReference type="SAM" id="MobiDB-lite"/>
    </source>
</evidence>
<sequence>MMQCASPPRELRREENRQIGDRVTTGGSHAKEEKSANCQVRYPCCFFHCVLLCSVPIFAFSLPQQCIGLWFCGGDSVFCRVRE</sequence>
<keyword evidence="3" id="KW-1185">Reference proteome</keyword>
<evidence type="ECO:0000313" key="2">
    <source>
        <dbReference type="EMBL" id="PON77967.1"/>
    </source>
</evidence>
<comment type="caution">
    <text evidence="2">The sequence shown here is derived from an EMBL/GenBank/DDBJ whole genome shotgun (WGS) entry which is preliminary data.</text>
</comment>
<organism evidence="2 3">
    <name type="scientific">Parasponia andersonii</name>
    <name type="common">Sponia andersonii</name>
    <dbReference type="NCBI Taxonomy" id="3476"/>
    <lineage>
        <taxon>Eukaryota</taxon>
        <taxon>Viridiplantae</taxon>
        <taxon>Streptophyta</taxon>
        <taxon>Embryophyta</taxon>
        <taxon>Tracheophyta</taxon>
        <taxon>Spermatophyta</taxon>
        <taxon>Magnoliopsida</taxon>
        <taxon>eudicotyledons</taxon>
        <taxon>Gunneridae</taxon>
        <taxon>Pentapetalae</taxon>
        <taxon>rosids</taxon>
        <taxon>fabids</taxon>
        <taxon>Rosales</taxon>
        <taxon>Cannabaceae</taxon>
        <taxon>Parasponia</taxon>
    </lineage>
</organism>
<gene>
    <name evidence="2" type="ORF">PanWU01x14_023210</name>
</gene>
<evidence type="ECO:0000313" key="3">
    <source>
        <dbReference type="Proteomes" id="UP000237105"/>
    </source>
</evidence>
<dbReference type="AlphaFoldDB" id="A0A2P5DXF0"/>
<feature type="compositionally biased region" description="Basic and acidic residues" evidence="1">
    <location>
        <begin position="9"/>
        <end position="20"/>
    </location>
</feature>
<feature type="region of interest" description="Disordered" evidence="1">
    <location>
        <begin position="1"/>
        <end position="35"/>
    </location>
</feature>
<dbReference type="Proteomes" id="UP000237105">
    <property type="component" value="Unassembled WGS sequence"/>
</dbReference>
<proteinExistence type="predicted"/>
<name>A0A2P5DXF0_PARAD</name>
<protein>
    <submittedName>
        <fullName evidence="2">Uncharacterized protein</fullName>
    </submittedName>
</protein>
<dbReference type="EMBL" id="JXTB01000011">
    <property type="protein sequence ID" value="PON77967.1"/>
    <property type="molecule type" value="Genomic_DNA"/>
</dbReference>
<dbReference type="OrthoDB" id="10516380at2759"/>
<accession>A0A2P5DXF0</accession>
<reference evidence="3" key="1">
    <citation type="submission" date="2016-06" db="EMBL/GenBank/DDBJ databases">
        <title>Parallel loss of symbiosis genes in relatives of nitrogen-fixing non-legume Parasponia.</title>
        <authorList>
            <person name="Van Velzen R."/>
            <person name="Holmer R."/>
            <person name="Bu F."/>
            <person name="Rutten L."/>
            <person name="Van Zeijl A."/>
            <person name="Liu W."/>
            <person name="Santuari L."/>
            <person name="Cao Q."/>
            <person name="Sharma T."/>
            <person name="Shen D."/>
            <person name="Roswanjaya Y."/>
            <person name="Wardhani T."/>
            <person name="Kalhor M.S."/>
            <person name="Jansen J."/>
            <person name="Van den Hoogen J."/>
            <person name="Gungor B."/>
            <person name="Hartog M."/>
            <person name="Hontelez J."/>
            <person name="Verver J."/>
            <person name="Yang W.-C."/>
            <person name="Schijlen E."/>
            <person name="Repin R."/>
            <person name="Schilthuizen M."/>
            <person name="Schranz E."/>
            <person name="Heidstra R."/>
            <person name="Miyata K."/>
            <person name="Fedorova E."/>
            <person name="Kohlen W."/>
            <person name="Bisseling T."/>
            <person name="Smit S."/>
            <person name="Geurts R."/>
        </authorList>
    </citation>
    <scope>NUCLEOTIDE SEQUENCE [LARGE SCALE GENOMIC DNA]</scope>
    <source>
        <strain evidence="3">cv. WU1-14</strain>
    </source>
</reference>